<feature type="domain" description="DSBA-like thioredoxin" evidence="1">
    <location>
        <begin position="22"/>
        <end position="224"/>
    </location>
</feature>
<evidence type="ECO:0000313" key="2">
    <source>
        <dbReference type="EMBL" id="SDJ94231.1"/>
    </source>
</evidence>
<accession>A0A1G8XUM4</accession>
<dbReference type="Proteomes" id="UP000199305">
    <property type="component" value="Unassembled WGS sequence"/>
</dbReference>
<dbReference type="SUPFAM" id="SSF52833">
    <property type="entry name" value="Thioredoxin-like"/>
    <property type="match status" value="1"/>
</dbReference>
<dbReference type="Gene3D" id="3.40.30.10">
    <property type="entry name" value="Glutaredoxin"/>
    <property type="match status" value="1"/>
</dbReference>
<dbReference type="PANTHER" id="PTHR13887:SF41">
    <property type="entry name" value="THIOREDOXIN SUPERFAMILY PROTEIN"/>
    <property type="match status" value="1"/>
</dbReference>
<dbReference type="InterPro" id="IPR036249">
    <property type="entry name" value="Thioredoxin-like_sf"/>
</dbReference>
<dbReference type="GO" id="GO:0016853">
    <property type="term" value="F:isomerase activity"/>
    <property type="evidence" value="ECO:0007669"/>
    <property type="project" value="UniProtKB-KW"/>
</dbReference>
<evidence type="ECO:0000259" key="1">
    <source>
        <dbReference type="Pfam" id="PF01323"/>
    </source>
</evidence>
<keyword evidence="3" id="KW-1185">Reference proteome</keyword>
<dbReference type="AlphaFoldDB" id="A0A1G8XUM4"/>
<dbReference type="InterPro" id="IPR001853">
    <property type="entry name" value="DSBA-like_thioredoxin_dom"/>
</dbReference>
<proteinExistence type="predicted"/>
<dbReference type="STRING" id="658219.SAMN05216212_1246"/>
<evidence type="ECO:0000313" key="3">
    <source>
        <dbReference type="Proteomes" id="UP000199305"/>
    </source>
</evidence>
<dbReference type="EMBL" id="FNFH01000002">
    <property type="protein sequence ID" value="SDJ94231.1"/>
    <property type="molecule type" value="Genomic_DNA"/>
</dbReference>
<dbReference type="GO" id="GO:0016491">
    <property type="term" value="F:oxidoreductase activity"/>
    <property type="evidence" value="ECO:0007669"/>
    <property type="project" value="InterPro"/>
</dbReference>
<keyword evidence="2" id="KW-0413">Isomerase</keyword>
<dbReference type="CDD" id="cd03024">
    <property type="entry name" value="DsbA_FrnE"/>
    <property type="match status" value="1"/>
</dbReference>
<organism evidence="2 3">
    <name type="scientific">Microbulbifer yueqingensis</name>
    <dbReference type="NCBI Taxonomy" id="658219"/>
    <lineage>
        <taxon>Bacteria</taxon>
        <taxon>Pseudomonadati</taxon>
        <taxon>Pseudomonadota</taxon>
        <taxon>Gammaproteobacteria</taxon>
        <taxon>Cellvibrionales</taxon>
        <taxon>Microbulbiferaceae</taxon>
        <taxon>Microbulbifer</taxon>
    </lineage>
</organism>
<gene>
    <name evidence="2" type="ORF">SAMN05216212_1246</name>
</gene>
<protein>
    <submittedName>
        <fullName evidence="2">Predicted dithiol-disulfide isomerase, DsbA family</fullName>
    </submittedName>
</protein>
<sequence>MNSRGYAVPTVKETMQKLPVKIEIVSDIVCPWCVIGYYRLLQALERYEYCIEPEISWLPFELNPQMPAEGENLREHLAKKYGTTPQESIEARQRLTDLGAEAGFTFNYSDDMRMYNTFNAHQLLHWAAEKDKQTPLSMRLFEDFFSDRKNVQDHDVLVQAAESVGLDGEEARQVLDGQTYAEEVRELEQLIAGQGVQGVPLFVFDRQYAISGAQEVATFEEQLQQILDEKEQG</sequence>
<name>A0A1G8XUM4_9GAMM</name>
<dbReference type="PANTHER" id="PTHR13887">
    <property type="entry name" value="GLUTATHIONE S-TRANSFERASE KAPPA"/>
    <property type="match status" value="1"/>
</dbReference>
<dbReference type="Pfam" id="PF01323">
    <property type="entry name" value="DSBA"/>
    <property type="match status" value="1"/>
</dbReference>
<reference evidence="3" key="1">
    <citation type="submission" date="2016-10" db="EMBL/GenBank/DDBJ databases">
        <authorList>
            <person name="Varghese N."/>
            <person name="Submissions S."/>
        </authorList>
    </citation>
    <scope>NUCLEOTIDE SEQUENCE [LARGE SCALE GENOMIC DNA]</scope>
    <source>
        <strain evidence="3">CGMCC 1.10658</strain>
    </source>
</reference>